<sequence>MLDKKDRSPDLAEFVIQGITKDGTSFRPSNWGERLSDMLSTTGHDGRILYSSYLRPMVIQGIPSVVVRFSLETADPHAFELVRQFVVTNQLTVRAGRRRADAGATGMFPTISMERRSPENNGW</sequence>
<protein>
    <recommendedName>
        <fullName evidence="2">DUF3579 domain-containing protein</fullName>
    </recommendedName>
</protein>
<dbReference type="AlphaFoldDB" id="A0A1J5T133"/>
<name>A0A1J5T133_9ZZZZ</name>
<dbReference type="InterPro" id="IPR021969">
    <property type="entry name" value="DUF3579"/>
</dbReference>
<reference evidence="1" key="1">
    <citation type="submission" date="2016-10" db="EMBL/GenBank/DDBJ databases">
        <title>Sequence of Gallionella enrichment culture.</title>
        <authorList>
            <person name="Poehlein A."/>
            <person name="Muehling M."/>
            <person name="Daniel R."/>
        </authorList>
    </citation>
    <scope>NUCLEOTIDE SEQUENCE</scope>
</reference>
<evidence type="ECO:0000313" key="1">
    <source>
        <dbReference type="EMBL" id="OIR13891.1"/>
    </source>
</evidence>
<gene>
    <name evidence="1" type="ORF">GALL_50270</name>
</gene>
<evidence type="ECO:0008006" key="2">
    <source>
        <dbReference type="Google" id="ProtNLM"/>
    </source>
</evidence>
<dbReference type="Gene3D" id="3.30.70.2340">
    <property type="entry name" value="Uncharacterised protein PF12112 family, DUF3579"/>
    <property type="match status" value="1"/>
</dbReference>
<dbReference type="Pfam" id="PF12112">
    <property type="entry name" value="DUF3579"/>
    <property type="match status" value="1"/>
</dbReference>
<accession>A0A1J5T133</accession>
<dbReference type="EMBL" id="MLJW01000013">
    <property type="protein sequence ID" value="OIR13891.1"/>
    <property type="molecule type" value="Genomic_DNA"/>
</dbReference>
<proteinExistence type="predicted"/>
<organism evidence="1">
    <name type="scientific">mine drainage metagenome</name>
    <dbReference type="NCBI Taxonomy" id="410659"/>
    <lineage>
        <taxon>unclassified sequences</taxon>
        <taxon>metagenomes</taxon>
        <taxon>ecological metagenomes</taxon>
    </lineage>
</organism>
<comment type="caution">
    <text evidence="1">The sequence shown here is derived from an EMBL/GenBank/DDBJ whole genome shotgun (WGS) entry which is preliminary data.</text>
</comment>